<dbReference type="InterPro" id="IPR002018">
    <property type="entry name" value="CarbesteraseB"/>
</dbReference>
<dbReference type="PANTHER" id="PTHR43142">
    <property type="entry name" value="CARBOXYLIC ESTER HYDROLASE"/>
    <property type="match status" value="1"/>
</dbReference>
<keyword evidence="2" id="KW-0719">Serine esterase</keyword>
<comment type="similarity">
    <text evidence="1">Belongs to the type-B carboxylesterase/lipase family.</text>
</comment>
<proteinExistence type="inferred from homology"/>
<organism evidence="8">
    <name type="scientific">Drosophila rhopaloa</name>
    <name type="common">Fruit fly</name>
    <dbReference type="NCBI Taxonomy" id="1041015"/>
    <lineage>
        <taxon>Eukaryota</taxon>
        <taxon>Metazoa</taxon>
        <taxon>Ecdysozoa</taxon>
        <taxon>Arthropoda</taxon>
        <taxon>Hexapoda</taxon>
        <taxon>Insecta</taxon>
        <taxon>Pterygota</taxon>
        <taxon>Neoptera</taxon>
        <taxon>Endopterygota</taxon>
        <taxon>Diptera</taxon>
        <taxon>Brachycera</taxon>
        <taxon>Muscomorpha</taxon>
        <taxon>Ephydroidea</taxon>
        <taxon>Drosophilidae</taxon>
        <taxon>Drosophila</taxon>
        <taxon>Sophophora</taxon>
    </lineage>
</organism>
<feature type="domain" description="Carboxylesterase type B" evidence="7">
    <location>
        <begin position="3"/>
        <end position="89"/>
    </location>
</feature>
<dbReference type="PANTHER" id="PTHR43142:SF1">
    <property type="entry name" value="CARBOXYLIC ESTER HYDROLASE"/>
    <property type="match status" value="1"/>
</dbReference>
<evidence type="ECO:0000256" key="6">
    <source>
        <dbReference type="ARBA" id="ARBA00039155"/>
    </source>
</evidence>
<accession>A0A6P4EZX8</accession>
<protein>
    <recommendedName>
        <fullName evidence="6">carboxylesterase</fullName>
        <ecNumber evidence="6">3.1.1.1</ecNumber>
    </recommendedName>
</protein>
<evidence type="ECO:0000313" key="8">
    <source>
        <dbReference type="RefSeq" id="XP_016980678.1"/>
    </source>
</evidence>
<gene>
    <name evidence="8" type="primary">LOC108045772</name>
</gene>
<reference evidence="8" key="1">
    <citation type="submission" date="2025-08" db="UniProtKB">
        <authorList>
            <consortium name="RefSeq"/>
        </authorList>
    </citation>
    <scope>IDENTIFICATION</scope>
</reference>
<dbReference type="AlphaFoldDB" id="A0A6P4EZX8"/>
<dbReference type="Pfam" id="PF00135">
    <property type="entry name" value="COesterase"/>
    <property type="match status" value="1"/>
</dbReference>
<evidence type="ECO:0000256" key="2">
    <source>
        <dbReference type="ARBA" id="ARBA00022487"/>
    </source>
</evidence>
<dbReference type="EC" id="3.1.1.1" evidence="6"/>
<dbReference type="InterPro" id="IPR029058">
    <property type="entry name" value="AB_hydrolase_fold"/>
</dbReference>
<dbReference type="GO" id="GO:0106435">
    <property type="term" value="F:carboxylesterase activity"/>
    <property type="evidence" value="ECO:0007669"/>
    <property type="project" value="UniProtKB-EC"/>
</dbReference>
<evidence type="ECO:0000256" key="3">
    <source>
        <dbReference type="ARBA" id="ARBA00022801"/>
    </source>
</evidence>
<dbReference type="RefSeq" id="XP_016980678.1">
    <property type="nucleotide sequence ID" value="XM_017125189.1"/>
</dbReference>
<evidence type="ECO:0000256" key="4">
    <source>
        <dbReference type="ARBA" id="ARBA00023157"/>
    </source>
</evidence>
<sequence length="97" mass="10871">MESLQVSTSSGPVRGKLRTGVYGGEYVSFERIPYAQPPQGPLRFKAPLPVKSWTQPLDCTKQGEKPLQFNHYTKQLEGVEDCLYLNVFAKQVTLSLP</sequence>
<evidence type="ECO:0000256" key="1">
    <source>
        <dbReference type="ARBA" id="ARBA00005964"/>
    </source>
</evidence>
<dbReference type="SUPFAM" id="SSF53474">
    <property type="entry name" value="alpha/beta-Hydrolases"/>
    <property type="match status" value="1"/>
</dbReference>
<name>A0A6P4EZX8_DRORH</name>
<keyword evidence="5" id="KW-0325">Glycoprotein</keyword>
<keyword evidence="4" id="KW-1015">Disulfide bond</keyword>
<keyword evidence="3" id="KW-0378">Hydrolase</keyword>
<dbReference type="Gene3D" id="3.40.50.1820">
    <property type="entry name" value="alpha/beta hydrolase"/>
    <property type="match status" value="1"/>
</dbReference>
<dbReference type="OrthoDB" id="19653at2759"/>
<evidence type="ECO:0000259" key="7">
    <source>
        <dbReference type="Pfam" id="PF00135"/>
    </source>
</evidence>
<evidence type="ECO:0000256" key="5">
    <source>
        <dbReference type="ARBA" id="ARBA00023180"/>
    </source>
</evidence>